<reference evidence="8" key="2">
    <citation type="submission" date="2020-08" db="EMBL/GenBank/DDBJ databases">
        <authorList>
            <person name="Kikuchi T."/>
        </authorList>
    </citation>
    <scope>NUCLEOTIDE SEQUENCE</scope>
    <source>
        <strain evidence="7">Ka4C1</strain>
    </source>
</reference>
<accession>A0A1I7RLE4</accession>
<dbReference type="SMR" id="A0A1I7RLE4"/>
<feature type="transmembrane region" description="Helical" evidence="5">
    <location>
        <begin position="297"/>
        <end position="319"/>
    </location>
</feature>
<keyword evidence="2 5" id="KW-0812">Transmembrane</keyword>
<evidence type="ECO:0000313" key="11">
    <source>
        <dbReference type="WBParaSite" id="BXY_0152900.1"/>
    </source>
</evidence>
<evidence type="ECO:0000256" key="1">
    <source>
        <dbReference type="ARBA" id="ARBA00004141"/>
    </source>
</evidence>
<gene>
    <name evidence="7" type="ORF">BXYJ_LOCUS1083</name>
</gene>
<feature type="transmembrane region" description="Helical" evidence="5">
    <location>
        <begin position="91"/>
        <end position="109"/>
    </location>
</feature>
<reference evidence="11" key="1">
    <citation type="submission" date="2016-11" db="UniProtKB">
        <authorList>
            <consortium name="WormBaseParasite"/>
        </authorList>
    </citation>
    <scope>IDENTIFICATION</scope>
</reference>
<proteinExistence type="predicted"/>
<dbReference type="eggNOG" id="ENOG502QT94">
    <property type="taxonomic scope" value="Eukaryota"/>
</dbReference>
<dbReference type="PRINTS" id="PR01035">
    <property type="entry name" value="TCRTETA"/>
</dbReference>
<evidence type="ECO:0000256" key="5">
    <source>
        <dbReference type="SAM" id="Phobius"/>
    </source>
</evidence>
<keyword evidence="4 5" id="KW-0472">Membrane</keyword>
<evidence type="ECO:0000256" key="2">
    <source>
        <dbReference type="ARBA" id="ARBA00022692"/>
    </source>
</evidence>
<evidence type="ECO:0000313" key="8">
    <source>
        <dbReference type="EMBL" id="CAG9083086.1"/>
    </source>
</evidence>
<dbReference type="OrthoDB" id="440553at2759"/>
<dbReference type="GO" id="GO:0022857">
    <property type="term" value="F:transmembrane transporter activity"/>
    <property type="evidence" value="ECO:0007669"/>
    <property type="project" value="InterPro"/>
</dbReference>
<feature type="signal peptide" evidence="6">
    <location>
        <begin position="1"/>
        <end position="16"/>
    </location>
</feature>
<dbReference type="PANTHER" id="PTHR24002">
    <property type="entry name" value="SOLUTE CARRIER FAMILY 22 MEMBER 18"/>
    <property type="match status" value="1"/>
</dbReference>
<evidence type="ECO:0000313" key="10">
    <source>
        <dbReference type="Proteomes" id="UP000659654"/>
    </source>
</evidence>
<dbReference type="InterPro" id="IPR011701">
    <property type="entry name" value="MFS"/>
</dbReference>
<feature type="transmembrane region" description="Helical" evidence="5">
    <location>
        <begin position="244"/>
        <end position="264"/>
    </location>
</feature>
<feature type="transmembrane region" description="Helical" evidence="5">
    <location>
        <begin position="331"/>
        <end position="353"/>
    </location>
</feature>
<dbReference type="GO" id="GO:0005635">
    <property type="term" value="C:nuclear envelope"/>
    <property type="evidence" value="ECO:0007669"/>
    <property type="project" value="TreeGrafter"/>
</dbReference>
<feature type="transmembrane region" description="Helical" evidence="5">
    <location>
        <begin position="68"/>
        <end position="85"/>
    </location>
</feature>
<dbReference type="Gene3D" id="1.20.1250.20">
    <property type="entry name" value="MFS general substrate transporter like domains"/>
    <property type="match status" value="1"/>
</dbReference>
<feature type="transmembrane region" description="Helical" evidence="5">
    <location>
        <begin position="359"/>
        <end position="376"/>
    </location>
</feature>
<feature type="transmembrane region" description="Helical" evidence="5">
    <location>
        <begin position="42"/>
        <end position="61"/>
    </location>
</feature>
<feature type="chain" id="PRO_5036308603" evidence="6">
    <location>
        <begin position="17"/>
        <end position="388"/>
    </location>
</feature>
<dbReference type="EMBL" id="CAJFDI010000001">
    <property type="protein sequence ID" value="CAD5208847.1"/>
    <property type="molecule type" value="Genomic_DNA"/>
</dbReference>
<comment type="subcellular location">
    <subcellularLocation>
        <location evidence="1">Membrane</location>
        <topology evidence="1">Multi-pass membrane protein</topology>
    </subcellularLocation>
</comment>
<dbReference type="Pfam" id="PF07690">
    <property type="entry name" value="MFS_1"/>
    <property type="match status" value="1"/>
</dbReference>
<dbReference type="GO" id="GO:0016020">
    <property type="term" value="C:membrane"/>
    <property type="evidence" value="ECO:0007669"/>
    <property type="project" value="UniProtKB-SubCell"/>
</dbReference>
<dbReference type="Proteomes" id="UP000659654">
    <property type="component" value="Unassembled WGS sequence"/>
</dbReference>
<keyword evidence="10" id="KW-1185">Reference proteome</keyword>
<evidence type="ECO:0000256" key="4">
    <source>
        <dbReference type="ARBA" id="ARBA00023136"/>
    </source>
</evidence>
<feature type="transmembrane region" description="Helical" evidence="5">
    <location>
        <begin position="210"/>
        <end position="232"/>
    </location>
</feature>
<dbReference type="AlphaFoldDB" id="A0A1I7RLE4"/>
<evidence type="ECO:0000256" key="3">
    <source>
        <dbReference type="ARBA" id="ARBA00022989"/>
    </source>
</evidence>
<keyword evidence="3 5" id="KW-1133">Transmembrane helix</keyword>
<organism evidence="9 11">
    <name type="scientific">Bursaphelenchus xylophilus</name>
    <name type="common">Pinewood nematode worm</name>
    <name type="synonym">Aphelenchoides xylophilus</name>
    <dbReference type="NCBI Taxonomy" id="6326"/>
    <lineage>
        <taxon>Eukaryota</taxon>
        <taxon>Metazoa</taxon>
        <taxon>Ecdysozoa</taxon>
        <taxon>Nematoda</taxon>
        <taxon>Chromadorea</taxon>
        <taxon>Rhabditida</taxon>
        <taxon>Tylenchina</taxon>
        <taxon>Tylenchomorpha</taxon>
        <taxon>Aphelenchoidea</taxon>
        <taxon>Aphelenchoididae</taxon>
        <taxon>Bursaphelenchus</taxon>
    </lineage>
</organism>
<protein>
    <submittedName>
        <fullName evidence="7">(pine wood nematode) hypothetical protein</fullName>
    </submittedName>
</protein>
<dbReference type="InterPro" id="IPR001958">
    <property type="entry name" value="Tet-R_TetA/multi-R_MdtG-like"/>
</dbReference>
<dbReference type="WBParaSite" id="BXY_0152900.1">
    <property type="protein sequence ID" value="BXY_0152900.1"/>
    <property type="gene ID" value="BXY_0152900"/>
</dbReference>
<keyword evidence="6" id="KW-0732">Signal</keyword>
<dbReference type="EMBL" id="CAJFCV020000001">
    <property type="protein sequence ID" value="CAG9083086.1"/>
    <property type="molecule type" value="Genomic_DNA"/>
</dbReference>
<sequence length="388" mass="42111">MSQLLLLYSLSALLNAVQFVQMSTFGYVCKDIHISDLHQGYVKTYFIGLQLIGTPLIGVLVSRLGLKLGLIIAFLSTAASCFFLAISQGLFLIVVSQSFGLLMVGHQAFQTAIAHLTKPGAERTSAFSKLGLSFGIGFVLTPIITKLSTLFFGQTGPLLVSAGICVLSLPLLFIVKDAKQEDDDAEGKNKKLKGSGIEIIMKDPTLRNLFLTKLLVTCPAYIIFGVLQLHMINKFALTQTQDSLMQLELGLSIMIANSVGQMFASRIFKEAQLIRQSAIVAVGCYVVFAYLEYFWIIWPLLFVLIQAMTFVNNASDSMITTRVKAEQQGLILGLANSAIAFVRAASPTLAVLIIEEFGFGYLGLIGVICSAIGVALSSDGFSDYQKIE</sequence>
<dbReference type="Proteomes" id="UP000095284">
    <property type="component" value="Unplaced"/>
</dbReference>
<evidence type="ECO:0000313" key="9">
    <source>
        <dbReference type="Proteomes" id="UP000095284"/>
    </source>
</evidence>
<evidence type="ECO:0000313" key="7">
    <source>
        <dbReference type="EMBL" id="CAD5208847.1"/>
    </source>
</evidence>
<evidence type="ECO:0000256" key="6">
    <source>
        <dbReference type="SAM" id="SignalP"/>
    </source>
</evidence>
<dbReference type="PANTHER" id="PTHR24002:SF3">
    <property type="entry name" value="SOLUTE CARRIER FAMILY 22 MEMBER 18"/>
    <property type="match status" value="1"/>
</dbReference>
<dbReference type="SUPFAM" id="SSF103473">
    <property type="entry name" value="MFS general substrate transporter"/>
    <property type="match status" value="1"/>
</dbReference>
<feature type="transmembrane region" description="Helical" evidence="5">
    <location>
        <begin position="158"/>
        <end position="175"/>
    </location>
</feature>
<name>A0A1I7RLE4_BURXY</name>
<dbReference type="Proteomes" id="UP000582659">
    <property type="component" value="Unassembled WGS sequence"/>
</dbReference>
<feature type="transmembrane region" description="Helical" evidence="5">
    <location>
        <begin position="130"/>
        <end position="152"/>
    </location>
</feature>
<dbReference type="InterPro" id="IPR036259">
    <property type="entry name" value="MFS_trans_sf"/>
</dbReference>